<name>A0A2N9GFB2_FAGSY</name>
<reference evidence="2" key="1">
    <citation type="submission" date="2018-02" db="EMBL/GenBank/DDBJ databases">
        <authorList>
            <person name="Cohen D.B."/>
            <person name="Kent A.D."/>
        </authorList>
    </citation>
    <scope>NUCLEOTIDE SEQUENCE</scope>
</reference>
<evidence type="ECO:0000256" key="1">
    <source>
        <dbReference type="SAM" id="MobiDB-lite"/>
    </source>
</evidence>
<sequence>MQYDLGRVAFSHPHEPPPPPSLPTASPPPFCLDLLIGGETSSGRGCFVGNRFGDSSHSEFFPSIPP</sequence>
<gene>
    <name evidence="2" type="ORF">FSB_LOCUS26010</name>
</gene>
<feature type="compositionally biased region" description="Pro residues" evidence="1">
    <location>
        <begin position="16"/>
        <end position="28"/>
    </location>
</feature>
<dbReference type="EMBL" id="OIVN01001835">
    <property type="protein sequence ID" value="SPC98128.1"/>
    <property type="molecule type" value="Genomic_DNA"/>
</dbReference>
<organism evidence="2">
    <name type="scientific">Fagus sylvatica</name>
    <name type="common">Beechnut</name>
    <dbReference type="NCBI Taxonomy" id="28930"/>
    <lineage>
        <taxon>Eukaryota</taxon>
        <taxon>Viridiplantae</taxon>
        <taxon>Streptophyta</taxon>
        <taxon>Embryophyta</taxon>
        <taxon>Tracheophyta</taxon>
        <taxon>Spermatophyta</taxon>
        <taxon>Magnoliopsida</taxon>
        <taxon>eudicotyledons</taxon>
        <taxon>Gunneridae</taxon>
        <taxon>Pentapetalae</taxon>
        <taxon>rosids</taxon>
        <taxon>fabids</taxon>
        <taxon>Fagales</taxon>
        <taxon>Fagaceae</taxon>
        <taxon>Fagus</taxon>
    </lineage>
</organism>
<accession>A0A2N9GFB2</accession>
<protein>
    <submittedName>
        <fullName evidence="2">Uncharacterized protein</fullName>
    </submittedName>
</protein>
<proteinExistence type="predicted"/>
<dbReference type="AlphaFoldDB" id="A0A2N9GFB2"/>
<evidence type="ECO:0000313" key="2">
    <source>
        <dbReference type="EMBL" id="SPC98128.1"/>
    </source>
</evidence>
<feature type="region of interest" description="Disordered" evidence="1">
    <location>
        <begin position="1"/>
        <end position="28"/>
    </location>
</feature>